<keyword evidence="3 7" id="KW-0202">Cytokine</keyword>
<comment type="similarity">
    <text evidence="2 7">Belongs to the intercrine beta (chemokine CC) family.</text>
</comment>
<keyword evidence="10" id="KW-1185">Reference proteome</keyword>
<dbReference type="InterPro" id="IPR000827">
    <property type="entry name" value="Chemokine_CC_CS"/>
</dbReference>
<evidence type="ECO:0000313" key="9">
    <source>
        <dbReference type="Ensembl" id="ENSPSMP00000028797.1"/>
    </source>
</evidence>
<dbReference type="GO" id="GO:0070098">
    <property type="term" value="P:chemokine-mediated signaling pathway"/>
    <property type="evidence" value="ECO:0007669"/>
    <property type="project" value="TreeGrafter"/>
</dbReference>
<keyword evidence="5 7" id="KW-0732">Signal</keyword>
<evidence type="ECO:0000256" key="2">
    <source>
        <dbReference type="ARBA" id="ARBA00010868"/>
    </source>
</evidence>
<dbReference type="PANTHER" id="PTHR12015">
    <property type="entry name" value="SMALL INDUCIBLE CYTOKINE A"/>
    <property type="match status" value="1"/>
</dbReference>
<dbReference type="Proteomes" id="UP000694414">
    <property type="component" value="Unplaced"/>
</dbReference>
<keyword evidence="7" id="KW-0145">Chemotaxis</keyword>
<organism evidence="9 10">
    <name type="scientific">Prolemur simus</name>
    <name type="common">Greater bamboo lemur</name>
    <name type="synonym">Hapalemur simus</name>
    <dbReference type="NCBI Taxonomy" id="1328070"/>
    <lineage>
        <taxon>Eukaryota</taxon>
        <taxon>Metazoa</taxon>
        <taxon>Chordata</taxon>
        <taxon>Craniata</taxon>
        <taxon>Vertebrata</taxon>
        <taxon>Euteleostomi</taxon>
        <taxon>Mammalia</taxon>
        <taxon>Eutheria</taxon>
        <taxon>Euarchontoglires</taxon>
        <taxon>Primates</taxon>
        <taxon>Strepsirrhini</taxon>
        <taxon>Lemuriformes</taxon>
        <taxon>Lemuridae</taxon>
        <taxon>Prolemur</taxon>
    </lineage>
</organism>
<evidence type="ECO:0000256" key="1">
    <source>
        <dbReference type="ARBA" id="ARBA00004613"/>
    </source>
</evidence>
<dbReference type="PANTHER" id="PTHR12015:SF110">
    <property type="entry name" value="C-C MOTIF CHEMOKINE 14"/>
    <property type="match status" value="1"/>
</dbReference>
<dbReference type="GO" id="GO:0048020">
    <property type="term" value="F:CCR chemokine receptor binding"/>
    <property type="evidence" value="ECO:0007669"/>
    <property type="project" value="TreeGrafter"/>
</dbReference>
<evidence type="ECO:0000256" key="6">
    <source>
        <dbReference type="ARBA" id="ARBA00023157"/>
    </source>
</evidence>
<dbReference type="CDD" id="cd00272">
    <property type="entry name" value="Chemokine_CC"/>
    <property type="match status" value="1"/>
</dbReference>
<evidence type="ECO:0000256" key="3">
    <source>
        <dbReference type="ARBA" id="ARBA00022514"/>
    </source>
</evidence>
<dbReference type="PROSITE" id="PS00472">
    <property type="entry name" value="SMALL_CYTOKINES_CC"/>
    <property type="match status" value="1"/>
</dbReference>
<evidence type="ECO:0000313" key="10">
    <source>
        <dbReference type="Proteomes" id="UP000694414"/>
    </source>
</evidence>
<protein>
    <recommendedName>
        <fullName evidence="7">C-C motif chemokine</fullName>
    </recommendedName>
</protein>
<keyword evidence="6" id="KW-1015">Disulfide bond</keyword>
<proteinExistence type="inferred from homology"/>
<dbReference type="GeneTree" id="ENSGT01100000263482"/>
<keyword evidence="4 7" id="KW-0964">Secreted</keyword>
<evidence type="ECO:0000256" key="7">
    <source>
        <dbReference type="RuleBase" id="RU361150"/>
    </source>
</evidence>
<evidence type="ECO:0000256" key="5">
    <source>
        <dbReference type="ARBA" id="ARBA00022729"/>
    </source>
</evidence>
<dbReference type="FunFam" id="2.40.50.40:FF:000002">
    <property type="entry name" value="C-C motif chemokine"/>
    <property type="match status" value="1"/>
</dbReference>
<name>A0A8C9AGA2_PROSS</name>
<evidence type="ECO:0000256" key="4">
    <source>
        <dbReference type="ARBA" id="ARBA00022525"/>
    </source>
</evidence>
<dbReference type="GO" id="GO:0030335">
    <property type="term" value="P:positive regulation of cell migration"/>
    <property type="evidence" value="ECO:0007669"/>
    <property type="project" value="TreeGrafter"/>
</dbReference>
<reference evidence="9" key="2">
    <citation type="submission" date="2025-09" db="UniProtKB">
        <authorList>
            <consortium name="Ensembl"/>
        </authorList>
    </citation>
    <scope>IDENTIFICATION</scope>
</reference>
<dbReference type="GO" id="GO:0008009">
    <property type="term" value="F:chemokine activity"/>
    <property type="evidence" value="ECO:0007669"/>
    <property type="project" value="InterPro"/>
</dbReference>
<dbReference type="InterPro" id="IPR036048">
    <property type="entry name" value="Interleukin_8-like_sf"/>
</dbReference>
<feature type="chain" id="PRO_5034447516" description="C-C motif chemokine" evidence="7">
    <location>
        <begin position="26"/>
        <end position="112"/>
    </location>
</feature>
<feature type="signal peptide" evidence="7">
    <location>
        <begin position="1"/>
        <end position="25"/>
    </location>
</feature>
<dbReference type="Gene3D" id="2.40.50.40">
    <property type="match status" value="1"/>
</dbReference>
<dbReference type="SMART" id="SM00199">
    <property type="entry name" value="SCY"/>
    <property type="match status" value="1"/>
</dbReference>
<evidence type="ECO:0000259" key="8">
    <source>
        <dbReference type="SMART" id="SM00199"/>
    </source>
</evidence>
<dbReference type="GO" id="GO:0061844">
    <property type="term" value="P:antimicrobial humoral immune response mediated by antimicrobial peptide"/>
    <property type="evidence" value="ECO:0007669"/>
    <property type="project" value="TreeGrafter"/>
</dbReference>
<dbReference type="Ensembl" id="ENSPSMT00000033247.1">
    <property type="protein sequence ID" value="ENSPSMP00000028797.1"/>
    <property type="gene ID" value="ENSPSMG00000020021.1"/>
</dbReference>
<dbReference type="InterPro" id="IPR039809">
    <property type="entry name" value="Chemokine_b/g/d"/>
</dbReference>
<accession>A0A8C9AGA2</accession>
<comment type="subcellular location">
    <subcellularLocation>
        <location evidence="1 7">Secreted</location>
    </subcellularLocation>
</comment>
<gene>
    <name evidence="9" type="primary">CCL14</name>
</gene>
<dbReference type="InterPro" id="IPR001811">
    <property type="entry name" value="Chemokine_IL8-like_dom"/>
</dbReference>
<feature type="domain" description="Chemokine interleukin-8-like" evidence="8">
    <location>
        <begin position="51"/>
        <end position="109"/>
    </location>
</feature>
<dbReference type="GO" id="GO:0006954">
    <property type="term" value="P:inflammatory response"/>
    <property type="evidence" value="ECO:0007669"/>
    <property type="project" value="TreeGrafter"/>
</dbReference>
<dbReference type="AlphaFoldDB" id="A0A8C9AGA2"/>
<dbReference type="GO" id="GO:0005615">
    <property type="term" value="C:extracellular space"/>
    <property type="evidence" value="ECO:0007669"/>
    <property type="project" value="UniProtKB-KW"/>
</dbReference>
<sequence length="112" mass="12567">MKVSVAAISFLLLLLLCTTPPGAGAKSSSQSRGKQKVVEIKLKLMGGPYHPAECCFTYITHELPRYRIADYYETSSQCSKPGIVFITKKGHYICSNPSDDWVQDYIRDMEEN</sequence>
<reference evidence="9" key="1">
    <citation type="submission" date="2025-08" db="UniProtKB">
        <authorList>
            <consortium name="Ensembl"/>
        </authorList>
    </citation>
    <scope>IDENTIFICATION</scope>
</reference>
<dbReference type="SUPFAM" id="SSF54117">
    <property type="entry name" value="Interleukin 8-like chemokines"/>
    <property type="match status" value="1"/>
</dbReference>
<dbReference type="Pfam" id="PF00048">
    <property type="entry name" value="IL8"/>
    <property type="match status" value="1"/>
</dbReference>